<comment type="similarity">
    <text evidence="5">Belongs to the binding-protein-dependent transport system permease family.</text>
</comment>
<gene>
    <name evidence="7" type="ORF">ACFPK2_18230</name>
</gene>
<feature type="transmembrane region" description="Helical" evidence="5">
    <location>
        <begin position="355"/>
        <end position="377"/>
    </location>
</feature>
<evidence type="ECO:0000256" key="4">
    <source>
        <dbReference type="ARBA" id="ARBA00023136"/>
    </source>
</evidence>
<evidence type="ECO:0000313" key="7">
    <source>
        <dbReference type="EMBL" id="MFC5294933.1"/>
    </source>
</evidence>
<organism evidence="7 8">
    <name type="scientific">Bosea minatitlanensis</name>
    <dbReference type="NCBI Taxonomy" id="128782"/>
    <lineage>
        <taxon>Bacteria</taxon>
        <taxon>Pseudomonadati</taxon>
        <taxon>Pseudomonadota</taxon>
        <taxon>Alphaproteobacteria</taxon>
        <taxon>Hyphomicrobiales</taxon>
        <taxon>Boseaceae</taxon>
        <taxon>Bosea</taxon>
    </lineage>
</organism>
<protein>
    <submittedName>
        <fullName evidence="7">ABC transporter permease</fullName>
    </submittedName>
</protein>
<dbReference type="CDD" id="cd06261">
    <property type="entry name" value="TM_PBP2"/>
    <property type="match status" value="1"/>
</dbReference>
<keyword evidence="5" id="KW-0813">Transport</keyword>
<keyword evidence="3 5" id="KW-1133">Transmembrane helix</keyword>
<dbReference type="PANTHER" id="PTHR30325:SF0">
    <property type="entry name" value="INNER MEMBRANE ABC TRANSPORTER PERMEASE PROTEIN YEJE"/>
    <property type="match status" value="1"/>
</dbReference>
<sequence>MSDTLLDIPPPSLRADAPLAPVEASQGWLKLTPINRRRLNNFKANKRGWWSFWLFLALFLLSLVAEFIANDRPLLVRYKGEWLFPVAVNYPEEKFGGFLATTDYRDPVIAKEIAANGFAVWPPIRYSYNTNNLDLPVPAPAPPTWLLKDEQCKPIAERTGGSTCRDLEWNWLGTDDQGRDVVARLIYGFRISVLFGLILCAVSSVIGIAAGAVQGYFGGWTDLIFQRLIEIWTSIPALYLLIIVAAIITPGFFVLLGILLLFSWVSLVGVVRAEFLRARNFEYVRAARALGFSNRTIMIRHLLPNAMVATLTFLPFILNGSITTLTSLDFLGFGLPPGSPSLGELLAQGKANLQAPWLGLSGFAVIALMLSLLIFIGEAVRDAFDPRKTFA</sequence>
<dbReference type="NCBIfam" id="NF011596">
    <property type="entry name" value="PRK15021.1"/>
    <property type="match status" value="1"/>
</dbReference>
<dbReference type="Proteomes" id="UP001595976">
    <property type="component" value="Unassembled WGS sequence"/>
</dbReference>
<keyword evidence="8" id="KW-1185">Reference proteome</keyword>
<evidence type="ECO:0000256" key="5">
    <source>
        <dbReference type="RuleBase" id="RU363032"/>
    </source>
</evidence>
<dbReference type="InterPro" id="IPR000515">
    <property type="entry name" value="MetI-like"/>
</dbReference>
<evidence type="ECO:0000259" key="6">
    <source>
        <dbReference type="PROSITE" id="PS50928"/>
    </source>
</evidence>
<evidence type="ECO:0000256" key="1">
    <source>
        <dbReference type="ARBA" id="ARBA00004651"/>
    </source>
</evidence>
<feature type="transmembrane region" description="Helical" evidence="5">
    <location>
        <begin position="49"/>
        <end position="69"/>
    </location>
</feature>
<feature type="transmembrane region" description="Helical" evidence="5">
    <location>
        <begin position="193"/>
        <end position="217"/>
    </location>
</feature>
<dbReference type="Gene3D" id="1.10.3720.10">
    <property type="entry name" value="MetI-like"/>
    <property type="match status" value="1"/>
</dbReference>
<name>A0ABW0F7M4_9HYPH</name>
<feature type="domain" description="ABC transmembrane type-1" evidence="6">
    <location>
        <begin position="189"/>
        <end position="381"/>
    </location>
</feature>
<accession>A0ABW0F7M4</accession>
<dbReference type="PANTHER" id="PTHR30325">
    <property type="entry name" value="MEMBRANE COMPONENT OF ABC TRANSPORTER"/>
    <property type="match status" value="1"/>
</dbReference>
<reference evidence="8" key="1">
    <citation type="journal article" date="2019" name="Int. J. Syst. Evol. Microbiol.">
        <title>The Global Catalogue of Microorganisms (GCM) 10K type strain sequencing project: providing services to taxonomists for standard genome sequencing and annotation.</title>
        <authorList>
            <consortium name="The Broad Institute Genomics Platform"/>
            <consortium name="The Broad Institute Genome Sequencing Center for Infectious Disease"/>
            <person name="Wu L."/>
            <person name="Ma J."/>
        </authorList>
    </citation>
    <scope>NUCLEOTIDE SEQUENCE [LARGE SCALE GENOMIC DNA]</scope>
    <source>
        <strain evidence="8">CGMCC 1.15643</strain>
    </source>
</reference>
<feature type="transmembrane region" description="Helical" evidence="5">
    <location>
        <begin position="302"/>
        <end position="335"/>
    </location>
</feature>
<evidence type="ECO:0000313" key="8">
    <source>
        <dbReference type="Proteomes" id="UP001595976"/>
    </source>
</evidence>
<dbReference type="RefSeq" id="WP_158443631.1">
    <property type="nucleotide sequence ID" value="NZ_JAOAOS010000003.1"/>
</dbReference>
<dbReference type="InterPro" id="IPR035906">
    <property type="entry name" value="MetI-like_sf"/>
</dbReference>
<keyword evidence="2 5" id="KW-0812">Transmembrane</keyword>
<comment type="caution">
    <text evidence="7">The sequence shown here is derived from an EMBL/GenBank/DDBJ whole genome shotgun (WGS) entry which is preliminary data.</text>
</comment>
<evidence type="ECO:0000256" key="2">
    <source>
        <dbReference type="ARBA" id="ARBA00022692"/>
    </source>
</evidence>
<dbReference type="PROSITE" id="PS50928">
    <property type="entry name" value="ABC_TM1"/>
    <property type="match status" value="1"/>
</dbReference>
<dbReference type="EMBL" id="JBHSLI010000007">
    <property type="protein sequence ID" value="MFC5294933.1"/>
    <property type="molecule type" value="Genomic_DNA"/>
</dbReference>
<evidence type="ECO:0000256" key="3">
    <source>
        <dbReference type="ARBA" id="ARBA00022989"/>
    </source>
</evidence>
<dbReference type="SUPFAM" id="SSF161098">
    <property type="entry name" value="MetI-like"/>
    <property type="match status" value="1"/>
</dbReference>
<comment type="subcellular location">
    <subcellularLocation>
        <location evidence="1 5">Cell membrane</location>
        <topology evidence="1 5">Multi-pass membrane protein</topology>
    </subcellularLocation>
</comment>
<dbReference type="Pfam" id="PF00528">
    <property type="entry name" value="BPD_transp_1"/>
    <property type="match status" value="1"/>
</dbReference>
<feature type="transmembrane region" description="Helical" evidence="5">
    <location>
        <begin position="237"/>
        <end position="270"/>
    </location>
</feature>
<proteinExistence type="inferred from homology"/>
<keyword evidence="4 5" id="KW-0472">Membrane</keyword>